<evidence type="ECO:0000313" key="2">
    <source>
        <dbReference type="Proteomes" id="UP001607302"/>
    </source>
</evidence>
<organism evidence="1 2">
    <name type="scientific">Vespula squamosa</name>
    <name type="common">Southern yellow jacket</name>
    <name type="synonym">Wasp</name>
    <dbReference type="NCBI Taxonomy" id="30214"/>
    <lineage>
        <taxon>Eukaryota</taxon>
        <taxon>Metazoa</taxon>
        <taxon>Ecdysozoa</taxon>
        <taxon>Arthropoda</taxon>
        <taxon>Hexapoda</taxon>
        <taxon>Insecta</taxon>
        <taxon>Pterygota</taxon>
        <taxon>Neoptera</taxon>
        <taxon>Endopterygota</taxon>
        <taxon>Hymenoptera</taxon>
        <taxon>Apocrita</taxon>
        <taxon>Aculeata</taxon>
        <taxon>Vespoidea</taxon>
        <taxon>Vespidae</taxon>
        <taxon>Vespinae</taxon>
        <taxon>Vespula</taxon>
    </lineage>
</organism>
<sequence>MLLSIREKALCLPRSRFGLVIYTELELAHLSPFHANSKSTAELSQRGKGSVIPVNQKNDSYFSEHTSKMSDLYREIG</sequence>
<comment type="caution">
    <text evidence="1">The sequence shown here is derived from an EMBL/GenBank/DDBJ whole genome shotgun (WGS) entry which is preliminary data.</text>
</comment>
<proteinExistence type="predicted"/>
<evidence type="ECO:0000313" key="1">
    <source>
        <dbReference type="EMBL" id="KAL2713098.1"/>
    </source>
</evidence>
<name>A0ABD1ZXK5_VESSQ</name>
<keyword evidence="2" id="KW-1185">Reference proteome</keyword>
<dbReference type="AlphaFoldDB" id="A0ABD1ZXK5"/>
<dbReference type="Proteomes" id="UP001607302">
    <property type="component" value="Unassembled WGS sequence"/>
</dbReference>
<dbReference type="EMBL" id="JAUDFV010000161">
    <property type="protein sequence ID" value="KAL2713098.1"/>
    <property type="molecule type" value="Genomic_DNA"/>
</dbReference>
<accession>A0ABD1ZXK5</accession>
<reference evidence="1 2" key="1">
    <citation type="journal article" date="2024" name="Ann. Entomol. Soc. Am.">
        <title>Genomic analyses of the southern and eastern yellowjacket wasps (Hymenoptera: Vespidae) reveal evolutionary signatures of social life.</title>
        <authorList>
            <person name="Catto M.A."/>
            <person name="Caine P.B."/>
            <person name="Orr S.E."/>
            <person name="Hunt B.G."/>
            <person name="Goodisman M.A.D."/>
        </authorList>
    </citation>
    <scope>NUCLEOTIDE SEQUENCE [LARGE SCALE GENOMIC DNA]</scope>
    <source>
        <strain evidence="1">233</strain>
        <tissue evidence="1">Head and thorax</tissue>
    </source>
</reference>
<gene>
    <name evidence="1" type="ORF">V1478_017291</name>
</gene>
<protein>
    <submittedName>
        <fullName evidence="1">Uncharacterized protein</fullName>
    </submittedName>
</protein>